<evidence type="ECO:0000256" key="1">
    <source>
        <dbReference type="SAM" id="SignalP"/>
    </source>
</evidence>
<proteinExistence type="predicted"/>
<feature type="domain" description="Putative auto-transporter adhesin head GIN" evidence="2">
    <location>
        <begin position="40"/>
        <end position="225"/>
    </location>
</feature>
<protein>
    <submittedName>
        <fullName evidence="3">DUF2807 domain-containing protein</fullName>
    </submittedName>
</protein>
<feature type="chain" id="PRO_5046936180" evidence="1">
    <location>
        <begin position="22"/>
        <end position="296"/>
    </location>
</feature>
<keyword evidence="4" id="KW-1185">Reference proteome</keyword>
<dbReference type="Proteomes" id="UP000703295">
    <property type="component" value="Unassembled WGS sequence"/>
</dbReference>
<keyword evidence="1" id="KW-0732">Signal</keyword>
<comment type="caution">
    <text evidence="3">The sequence shown here is derived from an EMBL/GenBank/DDBJ whole genome shotgun (WGS) entry which is preliminary data.</text>
</comment>
<feature type="signal peptide" evidence="1">
    <location>
        <begin position="1"/>
        <end position="21"/>
    </location>
</feature>
<accession>A0ABS2ESA2</accession>
<dbReference type="EMBL" id="JACJJW010000004">
    <property type="protein sequence ID" value="MBM6757552.1"/>
    <property type="molecule type" value="Genomic_DNA"/>
</dbReference>
<name>A0ABS2ESA2_9BACE</name>
<evidence type="ECO:0000259" key="2">
    <source>
        <dbReference type="Pfam" id="PF10988"/>
    </source>
</evidence>
<gene>
    <name evidence="3" type="ORF">H6A31_02390</name>
</gene>
<reference evidence="3 4" key="1">
    <citation type="journal article" date="2021" name="Sci. Rep.">
        <title>The distribution of antibiotic resistance genes in chicken gut microbiota commensals.</title>
        <authorList>
            <person name="Juricova H."/>
            <person name="Matiasovicova J."/>
            <person name="Kubasova T."/>
            <person name="Cejkova D."/>
            <person name="Rychlik I."/>
        </authorList>
    </citation>
    <scope>NUCLEOTIDE SEQUENCE [LARGE SCALE GENOMIC DNA]</scope>
    <source>
        <strain evidence="3 4">An801</strain>
    </source>
</reference>
<sequence>MNILTLACAMACFSCMGTAHTVQPSQNYQTERRTLGNIQEVATLSSIDVVYHQTSGQPYAEIYASDNVMPYVVLKESKGALRVYYQEDTRIQGENRCRVDVYAPSVSRFTTMASGDIAIPKGLRTEGGIRFQTNASGDIECPTVQCGSFEAETNASGDVEVQEVNCRKLQTRINASGDMKIKKAVCRDAALAVNASGDLIFSSLQCQETLEGTVNGSGDMLVSGHCLKAVLRDNASGDLDAGSLKAEEVDAAVHGSGDLSCRVSKKLTAKSYGSGNLVYAGNPSQVTKEGKHIYSK</sequence>
<dbReference type="PANTHER" id="PTHR39200">
    <property type="entry name" value="HYPOTHETICAL EXPORTED PROTEIN"/>
    <property type="match status" value="1"/>
</dbReference>
<dbReference type="InterPro" id="IPR021255">
    <property type="entry name" value="DUF2807"/>
</dbReference>
<dbReference type="Pfam" id="PF10988">
    <property type="entry name" value="DUF2807"/>
    <property type="match status" value="1"/>
</dbReference>
<organism evidence="3 4">
    <name type="scientific">Bacteroides mediterraneensis</name>
    <dbReference type="NCBI Taxonomy" id="1841856"/>
    <lineage>
        <taxon>Bacteria</taxon>
        <taxon>Pseudomonadati</taxon>
        <taxon>Bacteroidota</taxon>
        <taxon>Bacteroidia</taxon>
        <taxon>Bacteroidales</taxon>
        <taxon>Bacteroidaceae</taxon>
        <taxon>Bacteroides</taxon>
    </lineage>
</organism>
<dbReference type="Gene3D" id="2.160.20.120">
    <property type="match status" value="2"/>
</dbReference>
<dbReference type="PANTHER" id="PTHR39200:SF1">
    <property type="entry name" value="AUTO-TRANSPORTER ADHESIN HEAD GIN DOMAIN-CONTAINING PROTEIN-RELATED"/>
    <property type="match status" value="1"/>
</dbReference>
<evidence type="ECO:0000313" key="3">
    <source>
        <dbReference type="EMBL" id="MBM6757552.1"/>
    </source>
</evidence>
<dbReference type="RefSeq" id="WP_204474393.1">
    <property type="nucleotide sequence ID" value="NZ_JACJJW010000004.1"/>
</dbReference>
<evidence type="ECO:0000313" key="4">
    <source>
        <dbReference type="Proteomes" id="UP000703295"/>
    </source>
</evidence>